<proteinExistence type="predicted"/>
<name>A0A336M601_CULSO</name>
<accession>A0A336M601</accession>
<dbReference type="AlphaFoldDB" id="A0A336M601"/>
<evidence type="ECO:0000313" key="1">
    <source>
        <dbReference type="EMBL" id="SSX24319.1"/>
    </source>
</evidence>
<gene>
    <name evidence="1" type="primary">CSON010658</name>
</gene>
<dbReference type="EMBL" id="UFQT01000439">
    <property type="protein sequence ID" value="SSX24319.1"/>
    <property type="molecule type" value="Genomic_DNA"/>
</dbReference>
<protein>
    <submittedName>
        <fullName evidence="1">CSON010658 protein</fullName>
    </submittedName>
</protein>
<dbReference type="VEuPathDB" id="VectorBase:CSON010658"/>
<reference evidence="1" key="1">
    <citation type="submission" date="2018-07" db="EMBL/GenBank/DDBJ databases">
        <authorList>
            <person name="Quirk P.G."/>
            <person name="Krulwich T.A."/>
        </authorList>
    </citation>
    <scope>NUCLEOTIDE SEQUENCE</scope>
</reference>
<sequence>MKKGITYYSNTVQQILKFKRSFQSHSNYDDRKRPFVFYFMTSYDINITKKMKKKIKTPNILIINARFFETDRKYLRISL</sequence>
<organism evidence="1">
    <name type="scientific">Culicoides sonorensis</name>
    <name type="common">Biting midge</name>
    <dbReference type="NCBI Taxonomy" id="179676"/>
    <lineage>
        <taxon>Eukaryota</taxon>
        <taxon>Metazoa</taxon>
        <taxon>Ecdysozoa</taxon>
        <taxon>Arthropoda</taxon>
        <taxon>Hexapoda</taxon>
        <taxon>Insecta</taxon>
        <taxon>Pterygota</taxon>
        <taxon>Neoptera</taxon>
        <taxon>Endopterygota</taxon>
        <taxon>Diptera</taxon>
        <taxon>Nematocera</taxon>
        <taxon>Chironomoidea</taxon>
        <taxon>Ceratopogonidae</taxon>
        <taxon>Ceratopogoninae</taxon>
        <taxon>Culicoides</taxon>
        <taxon>Monoculicoides</taxon>
    </lineage>
</organism>